<gene>
    <name evidence="1" type="ORF">CDAR_554141</name>
</gene>
<organism evidence="1 2">
    <name type="scientific">Caerostris darwini</name>
    <dbReference type="NCBI Taxonomy" id="1538125"/>
    <lineage>
        <taxon>Eukaryota</taxon>
        <taxon>Metazoa</taxon>
        <taxon>Ecdysozoa</taxon>
        <taxon>Arthropoda</taxon>
        <taxon>Chelicerata</taxon>
        <taxon>Arachnida</taxon>
        <taxon>Araneae</taxon>
        <taxon>Araneomorphae</taxon>
        <taxon>Entelegynae</taxon>
        <taxon>Araneoidea</taxon>
        <taxon>Araneidae</taxon>
        <taxon>Caerostris</taxon>
    </lineage>
</organism>
<accession>A0AAV4R199</accession>
<dbReference type="Proteomes" id="UP001054837">
    <property type="component" value="Unassembled WGS sequence"/>
</dbReference>
<proteinExistence type="predicted"/>
<dbReference type="EMBL" id="BPLQ01005511">
    <property type="protein sequence ID" value="GIY15262.1"/>
    <property type="molecule type" value="Genomic_DNA"/>
</dbReference>
<evidence type="ECO:0000313" key="2">
    <source>
        <dbReference type="Proteomes" id="UP001054837"/>
    </source>
</evidence>
<dbReference type="AlphaFoldDB" id="A0AAV4R199"/>
<sequence length="89" mass="10432">MSNVIAQSNAVNLIHYFAKISSALSTHINIEITGQYYFAITIFYSPSSRQWRRCRYKLMITQGQRQMKEYLMDTLLQQRKSEVALDHAL</sequence>
<name>A0AAV4R199_9ARAC</name>
<evidence type="ECO:0000313" key="1">
    <source>
        <dbReference type="EMBL" id="GIY15262.1"/>
    </source>
</evidence>
<keyword evidence="2" id="KW-1185">Reference proteome</keyword>
<protein>
    <submittedName>
        <fullName evidence="1">Uncharacterized protein</fullName>
    </submittedName>
</protein>
<comment type="caution">
    <text evidence="1">The sequence shown here is derived from an EMBL/GenBank/DDBJ whole genome shotgun (WGS) entry which is preliminary data.</text>
</comment>
<reference evidence="1 2" key="1">
    <citation type="submission" date="2021-06" db="EMBL/GenBank/DDBJ databases">
        <title>Caerostris darwini draft genome.</title>
        <authorList>
            <person name="Kono N."/>
            <person name="Arakawa K."/>
        </authorList>
    </citation>
    <scope>NUCLEOTIDE SEQUENCE [LARGE SCALE GENOMIC DNA]</scope>
</reference>